<dbReference type="InterPro" id="IPR050282">
    <property type="entry name" value="Cycloisomerase_2"/>
</dbReference>
<reference evidence="2 3" key="1">
    <citation type="journal article" date="2018" name="Evol. Lett.">
        <title>Horizontal gene cluster transfer increased hallucinogenic mushroom diversity.</title>
        <authorList>
            <person name="Reynolds H.T."/>
            <person name="Vijayakumar V."/>
            <person name="Gluck-Thaler E."/>
            <person name="Korotkin H.B."/>
            <person name="Matheny P.B."/>
            <person name="Slot J.C."/>
        </authorList>
    </citation>
    <scope>NUCLEOTIDE SEQUENCE [LARGE SCALE GENOMIC DNA]</scope>
    <source>
        <strain evidence="2 3">2629</strain>
    </source>
</reference>
<dbReference type="InterPro" id="IPR015943">
    <property type="entry name" value="WD40/YVTN_repeat-like_dom_sf"/>
</dbReference>
<dbReference type="STRING" id="181874.A0A409YMD0"/>
<dbReference type="InterPro" id="IPR011045">
    <property type="entry name" value="N2O_reductase_N"/>
</dbReference>
<dbReference type="GO" id="GO:0017057">
    <property type="term" value="F:6-phosphogluconolactonase activity"/>
    <property type="evidence" value="ECO:0007669"/>
    <property type="project" value="TreeGrafter"/>
</dbReference>
<protein>
    <recommendedName>
        <fullName evidence="4">Muconate cycloisomerase 1</fullName>
    </recommendedName>
</protein>
<dbReference type="InterPro" id="IPR019405">
    <property type="entry name" value="Lactonase_7-beta_prop"/>
</dbReference>
<dbReference type="OrthoDB" id="1715191at2759"/>
<gene>
    <name evidence="2" type="ORF">CVT24_010744</name>
</gene>
<dbReference type="InParanoid" id="A0A409YMD0"/>
<dbReference type="Gene3D" id="2.130.10.10">
    <property type="entry name" value="YVTN repeat-like/Quinoprotein amine dehydrogenase"/>
    <property type="match status" value="1"/>
</dbReference>
<organism evidence="2 3">
    <name type="scientific">Panaeolus cyanescens</name>
    <dbReference type="NCBI Taxonomy" id="181874"/>
    <lineage>
        <taxon>Eukaryota</taxon>
        <taxon>Fungi</taxon>
        <taxon>Dikarya</taxon>
        <taxon>Basidiomycota</taxon>
        <taxon>Agaricomycotina</taxon>
        <taxon>Agaricomycetes</taxon>
        <taxon>Agaricomycetidae</taxon>
        <taxon>Agaricales</taxon>
        <taxon>Agaricineae</taxon>
        <taxon>Galeropsidaceae</taxon>
        <taxon>Panaeolus</taxon>
    </lineage>
</organism>
<name>A0A409YMD0_9AGAR</name>
<dbReference type="PANTHER" id="PTHR30344:SF4">
    <property type="entry name" value="CYCLASE, PUTATIVE (AFU_ORTHOLOGUE AFUA_6G11580)-RELATED"/>
    <property type="match status" value="1"/>
</dbReference>
<dbReference type="Pfam" id="PF10282">
    <property type="entry name" value="Lactonase"/>
    <property type="match status" value="1"/>
</dbReference>
<evidence type="ECO:0000313" key="2">
    <source>
        <dbReference type="EMBL" id="PPR04196.1"/>
    </source>
</evidence>
<dbReference type="AlphaFoldDB" id="A0A409YMD0"/>
<comment type="similarity">
    <text evidence="1">Belongs to the cycloisomerase 2 family.</text>
</comment>
<evidence type="ECO:0000313" key="3">
    <source>
        <dbReference type="Proteomes" id="UP000284842"/>
    </source>
</evidence>
<dbReference type="SUPFAM" id="SSF50974">
    <property type="entry name" value="Nitrous oxide reductase, N-terminal domain"/>
    <property type="match status" value="1"/>
</dbReference>
<comment type="caution">
    <text evidence="2">The sequence shown here is derived from an EMBL/GenBank/DDBJ whole genome shotgun (WGS) entry which is preliminary data.</text>
</comment>
<evidence type="ECO:0000256" key="1">
    <source>
        <dbReference type="ARBA" id="ARBA00005564"/>
    </source>
</evidence>
<keyword evidence="3" id="KW-1185">Reference proteome</keyword>
<accession>A0A409YMD0</accession>
<sequence>MESLQTVLGPIVNSTAVTAPLHYILAGSFRSVSLFLLAFSPTTRTLSHLRTIPGFGPHQYLALPSNEFRNTVYATSWAVPPVLSSWRIEKAANPEDWNVRFLNSVPITATSSYITIPQPYKRAYSVGGPTGEVHDLDPVDGSFGSKLQEVLFVPEDELATADKTRVALRYGSHGIEFTPSRQFAFVPVLGTDSIEMFEHDPDTGRLALLTSVPSPRGSGAKDGPRHLKIHPNGRVLYCVTEHTNVVDIYEILPKSLKFRDSRSLLPDNVAAATHGSHVFRGDTLMLAPSSASQPVPKVLITTTRGATSATKGWLSVFPLDSQGYFSTNPNGLQQNFANMTVDINAARWETPTSGGRANAIDLIPQTSTTIEGDDEDEDGLWIVLTDEDDATASPNGTGAIRILEWKGWKRGLHLADEWPRKGDSDSSNDNIIQGASHAIWLN</sequence>
<dbReference type="EMBL" id="NHTK01000981">
    <property type="protein sequence ID" value="PPR04196.1"/>
    <property type="molecule type" value="Genomic_DNA"/>
</dbReference>
<dbReference type="Proteomes" id="UP000284842">
    <property type="component" value="Unassembled WGS sequence"/>
</dbReference>
<dbReference type="PANTHER" id="PTHR30344">
    <property type="entry name" value="6-PHOSPHOGLUCONOLACTONASE-RELATED"/>
    <property type="match status" value="1"/>
</dbReference>
<evidence type="ECO:0008006" key="4">
    <source>
        <dbReference type="Google" id="ProtNLM"/>
    </source>
</evidence>
<proteinExistence type="inferred from homology"/>